<evidence type="ECO:0000256" key="7">
    <source>
        <dbReference type="ARBA" id="ARBA00023136"/>
    </source>
</evidence>
<dbReference type="PANTHER" id="PTHR23501:SF87">
    <property type="entry name" value="SIDEROPHORE IRON TRANSPORTER 2"/>
    <property type="match status" value="1"/>
</dbReference>
<keyword evidence="6" id="KW-0406">Ion transport</keyword>
<evidence type="ECO:0000256" key="5">
    <source>
        <dbReference type="ARBA" id="ARBA00022989"/>
    </source>
</evidence>
<dbReference type="Proteomes" id="UP000305067">
    <property type="component" value="Unassembled WGS sequence"/>
</dbReference>
<sequence length="605" mass="65465">MAPASDIEKASSGHGLHEVDRATTHTDDMNDIAHAGVKRVEATHKVFKKYSKWALFISLGLSAYVYSLDGTTTWYYLMFATSELDKHSYLATIGVVQMMIVACGKPIIAKISDVTSRAYAFLTVLIFYCLGYVIIASAPTVDAIAGGIIFYAVGLQVLNSIIIADMTTLKWRGLISGLMSLPFVVNGFVSANIQVGILERSGWRWGYGMFAILVPCAILPLILTLVWAERKAKTLGHAPPVKVKEGTLGSRVWGFIEALDVFGIILLGAAVILILLPMTLSARALNGWGNGGMIAMIVIGVVMLPVFAFYQWKFSKYPIMPSRFLKNPAVIGAAGIGFFDFISFYLTFTYTSSFIFVVKVDWSPVNQSYFANTQTIALTVFGITAGFIMFLTRRYKWLQVFGLCVRLIGVGVMIRSRGAQGTDAELVISQIIQGLGGGFAAVCSQVGAQASVPHVDVATVTAFVLLITEIGGAIGTAIAGGIWTNLMPGKLEAYLGPHANSTEIAGIYGNIRTAALYPLDSPVRAGVIQAYDEVMKILLIVAAVVAVIPIFLSLWMPNYYLGDTQNAVEKKTLSGETASIDLDETHVDEKRRASEEAKVQPEVRA</sequence>
<keyword evidence="5 9" id="KW-1133">Transmembrane helix</keyword>
<comment type="similarity">
    <text evidence="2">Belongs to the major facilitator superfamily.</text>
</comment>
<accession>A0A5C3QQ57</accession>
<evidence type="ECO:0000313" key="10">
    <source>
        <dbReference type="EMBL" id="TFL02661.1"/>
    </source>
</evidence>
<reference evidence="10 11" key="1">
    <citation type="journal article" date="2019" name="Nat. Ecol. Evol.">
        <title>Megaphylogeny resolves global patterns of mushroom evolution.</title>
        <authorList>
            <person name="Varga T."/>
            <person name="Krizsan K."/>
            <person name="Foldi C."/>
            <person name="Dima B."/>
            <person name="Sanchez-Garcia M."/>
            <person name="Sanchez-Ramirez S."/>
            <person name="Szollosi G.J."/>
            <person name="Szarkandi J.G."/>
            <person name="Papp V."/>
            <person name="Albert L."/>
            <person name="Andreopoulos W."/>
            <person name="Angelini C."/>
            <person name="Antonin V."/>
            <person name="Barry K.W."/>
            <person name="Bougher N.L."/>
            <person name="Buchanan P."/>
            <person name="Buyck B."/>
            <person name="Bense V."/>
            <person name="Catcheside P."/>
            <person name="Chovatia M."/>
            <person name="Cooper J."/>
            <person name="Damon W."/>
            <person name="Desjardin D."/>
            <person name="Finy P."/>
            <person name="Geml J."/>
            <person name="Haridas S."/>
            <person name="Hughes K."/>
            <person name="Justo A."/>
            <person name="Karasinski D."/>
            <person name="Kautmanova I."/>
            <person name="Kiss B."/>
            <person name="Kocsube S."/>
            <person name="Kotiranta H."/>
            <person name="LaButti K.M."/>
            <person name="Lechner B.E."/>
            <person name="Liimatainen K."/>
            <person name="Lipzen A."/>
            <person name="Lukacs Z."/>
            <person name="Mihaltcheva S."/>
            <person name="Morgado L.N."/>
            <person name="Niskanen T."/>
            <person name="Noordeloos M.E."/>
            <person name="Ohm R.A."/>
            <person name="Ortiz-Santana B."/>
            <person name="Ovrebo C."/>
            <person name="Racz N."/>
            <person name="Riley R."/>
            <person name="Savchenko A."/>
            <person name="Shiryaev A."/>
            <person name="Soop K."/>
            <person name="Spirin V."/>
            <person name="Szebenyi C."/>
            <person name="Tomsovsky M."/>
            <person name="Tulloss R.E."/>
            <person name="Uehling J."/>
            <person name="Grigoriev I.V."/>
            <person name="Vagvolgyi C."/>
            <person name="Papp T."/>
            <person name="Martin F.M."/>
            <person name="Miettinen O."/>
            <person name="Hibbett D.S."/>
            <person name="Nagy L.G."/>
        </authorList>
    </citation>
    <scope>NUCLEOTIDE SEQUENCE [LARGE SCALE GENOMIC DNA]</scope>
    <source>
        <strain evidence="10 11">CBS 309.79</strain>
    </source>
</reference>
<dbReference type="STRING" id="1884261.A0A5C3QQ57"/>
<name>A0A5C3QQ57_9AGAR</name>
<feature type="region of interest" description="Disordered" evidence="8">
    <location>
        <begin position="579"/>
        <end position="605"/>
    </location>
</feature>
<feature type="transmembrane region" description="Helical" evidence="9">
    <location>
        <begin position="330"/>
        <end position="357"/>
    </location>
</feature>
<protein>
    <submittedName>
        <fullName evidence="10">Drug:h+ antiporter</fullName>
    </submittedName>
</protein>
<keyword evidence="11" id="KW-1185">Reference proteome</keyword>
<feature type="transmembrane region" description="Helical" evidence="9">
    <location>
        <begin position="144"/>
        <end position="162"/>
    </location>
</feature>
<feature type="transmembrane region" description="Helical" evidence="9">
    <location>
        <begin position="174"/>
        <end position="193"/>
    </location>
</feature>
<evidence type="ECO:0000256" key="3">
    <source>
        <dbReference type="ARBA" id="ARBA00022448"/>
    </source>
</evidence>
<dbReference type="InterPro" id="IPR036259">
    <property type="entry name" value="MFS_trans_sf"/>
</dbReference>
<feature type="transmembrane region" description="Helical" evidence="9">
    <location>
        <begin position="89"/>
        <end position="107"/>
    </location>
</feature>
<dbReference type="OrthoDB" id="2241241at2759"/>
<dbReference type="GO" id="GO:0005886">
    <property type="term" value="C:plasma membrane"/>
    <property type="evidence" value="ECO:0007669"/>
    <property type="project" value="TreeGrafter"/>
</dbReference>
<feature type="transmembrane region" description="Helical" evidence="9">
    <location>
        <begin position="537"/>
        <end position="561"/>
    </location>
</feature>
<dbReference type="FunFam" id="1.20.1250.20:FF:000197">
    <property type="entry name" value="Siderophore iron transporter 1"/>
    <property type="match status" value="1"/>
</dbReference>
<keyword evidence="3" id="KW-0813">Transport</keyword>
<feature type="transmembrane region" description="Helical" evidence="9">
    <location>
        <begin position="252"/>
        <end position="276"/>
    </location>
</feature>
<dbReference type="AlphaFoldDB" id="A0A5C3QQ57"/>
<proteinExistence type="inferred from homology"/>
<dbReference type="GO" id="GO:0006811">
    <property type="term" value="P:monoatomic ion transport"/>
    <property type="evidence" value="ECO:0007669"/>
    <property type="project" value="UniProtKB-KW"/>
</dbReference>
<feature type="transmembrane region" description="Helical" evidence="9">
    <location>
        <begin position="53"/>
        <end position="77"/>
    </location>
</feature>
<feature type="transmembrane region" description="Helical" evidence="9">
    <location>
        <begin position="369"/>
        <end position="390"/>
    </location>
</feature>
<evidence type="ECO:0000313" key="11">
    <source>
        <dbReference type="Proteomes" id="UP000305067"/>
    </source>
</evidence>
<feature type="transmembrane region" description="Helical" evidence="9">
    <location>
        <begin position="288"/>
        <end position="310"/>
    </location>
</feature>
<feature type="compositionally biased region" description="Basic and acidic residues" evidence="8">
    <location>
        <begin position="583"/>
        <end position="605"/>
    </location>
</feature>
<dbReference type="GO" id="GO:0022857">
    <property type="term" value="F:transmembrane transporter activity"/>
    <property type="evidence" value="ECO:0007669"/>
    <property type="project" value="TreeGrafter"/>
</dbReference>
<dbReference type="SUPFAM" id="SSF103473">
    <property type="entry name" value="MFS general substrate transporter"/>
    <property type="match status" value="1"/>
</dbReference>
<comment type="subcellular location">
    <subcellularLocation>
        <location evidence="1">Membrane</location>
        <topology evidence="1">Multi-pass membrane protein</topology>
    </subcellularLocation>
</comment>
<keyword evidence="4 9" id="KW-0812">Transmembrane</keyword>
<gene>
    <name evidence="10" type="ORF">BDV98DRAFT_582218</name>
</gene>
<keyword evidence="7 9" id="KW-0472">Membrane</keyword>
<feature type="transmembrane region" description="Helical" evidence="9">
    <location>
        <begin position="205"/>
        <end position="228"/>
    </location>
</feature>
<dbReference type="Gene3D" id="1.20.1250.20">
    <property type="entry name" value="MFS general substrate transporter like domains"/>
    <property type="match status" value="2"/>
</dbReference>
<feature type="transmembrane region" description="Helical" evidence="9">
    <location>
        <begin position="119"/>
        <end position="138"/>
    </location>
</feature>
<evidence type="ECO:0000256" key="4">
    <source>
        <dbReference type="ARBA" id="ARBA00022692"/>
    </source>
</evidence>
<evidence type="ECO:0000256" key="1">
    <source>
        <dbReference type="ARBA" id="ARBA00004141"/>
    </source>
</evidence>
<evidence type="ECO:0000256" key="8">
    <source>
        <dbReference type="SAM" id="MobiDB-lite"/>
    </source>
</evidence>
<evidence type="ECO:0000256" key="2">
    <source>
        <dbReference type="ARBA" id="ARBA00008335"/>
    </source>
</evidence>
<organism evidence="10 11">
    <name type="scientific">Pterulicium gracile</name>
    <dbReference type="NCBI Taxonomy" id="1884261"/>
    <lineage>
        <taxon>Eukaryota</taxon>
        <taxon>Fungi</taxon>
        <taxon>Dikarya</taxon>
        <taxon>Basidiomycota</taxon>
        <taxon>Agaricomycotina</taxon>
        <taxon>Agaricomycetes</taxon>
        <taxon>Agaricomycetidae</taxon>
        <taxon>Agaricales</taxon>
        <taxon>Pleurotineae</taxon>
        <taxon>Pterulaceae</taxon>
        <taxon>Pterulicium</taxon>
    </lineage>
</organism>
<dbReference type="PANTHER" id="PTHR23501">
    <property type="entry name" value="MAJOR FACILITATOR SUPERFAMILY"/>
    <property type="match status" value="1"/>
</dbReference>
<evidence type="ECO:0000256" key="9">
    <source>
        <dbReference type="SAM" id="Phobius"/>
    </source>
</evidence>
<evidence type="ECO:0000256" key="6">
    <source>
        <dbReference type="ARBA" id="ARBA00023065"/>
    </source>
</evidence>
<feature type="transmembrane region" description="Helical" evidence="9">
    <location>
        <begin position="460"/>
        <end position="483"/>
    </location>
</feature>
<dbReference type="EMBL" id="ML178822">
    <property type="protein sequence ID" value="TFL02661.1"/>
    <property type="molecule type" value="Genomic_DNA"/>
</dbReference>